<keyword evidence="1" id="KW-0812">Transmembrane</keyword>
<feature type="transmembrane region" description="Helical" evidence="1">
    <location>
        <begin position="112"/>
        <end position="132"/>
    </location>
</feature>
<feature type="transmembrane region" description="Helical" evidence="1">
    <location>
        <begin position="12"/>
        <end position="33"/>
    </location>
</feature>
<reference evidence="2 3" key="1">
    <citation type="submission" date="2022-08" db="EMBL/GenBank/DDBJ databases">
        <title>Polyphasic taxonomy analysis of Qipengyuania sp.RS5-5.</title>
        <authorList>
            <person name="Xamxidin M."/>
            <person name="Wu M."/>
        </authorList>
    </citation>
    <scope>NUCLEOTIDE SEQUENCE [LARGE SCALE GENOMIC DNA]</scope>
    <source>
        <strain evidence="2 3">RS5-5</strain>
    </source>
</reference>
<organism evidence="2 3">
    <name type="scientific">Parerythrobacter lacustris</name>
    <dbReference type="NCBI Taxonomy" id="2969984"/>
    <lineage>
        <taxon>Bacteria</taxon>
        <taxon>Pseudomonadati</taxon>
        <taxon>Pseudomonadota</taxon>
        <taxon>Alphaproteobacteria</taxon>
        <taxon>Sphingomonadales</taxon>
        <taxon>Erythrobacteraceae</taxon>
        <taxon>Parerythrobacter</taxon>
    </lineage>
</organism>
<dbReference type="RefSeq" id="WP_257596803.1">
    <property type="nucleotide sequence ID" value="NZ_JANKHH010000007.1"/>
</dbReference>
<proteinExistence type="predicted"/>
<sequence length="141" mass="15620">MNASAGKTPWHLWAVGIVTLLWNSVGIMSYMMTELGQLKSLGMTDSQIAYFETFPAWATAVWALGVWGAFFGSLLLLFRSRLAVVSFAVSVVGLIGTTYFQNFATELPEGMANPALDAVIWITTLFSLWYALKMRRDGVLR</sequence>
<keyword evidence="1" id="KW-0472">Membrane</keyword>
<accession>A0ABT1XW94</accession>
<gene>
    <name evidence="2" type="ORF">NSO95_13430</name>
</gene>
<dbReference type="EMBL" id="JANKHH010000007">
    <property type="protein sequence ID" value="MCR2834945.1"/>
    <property type="molecule type" value="Genomic_DNA"/>
</dbReference>
<comment type="caution">
    <text evidence="2">The sequence shown here is derived from an EMBL/GenBank/DDBJ whole genome shotgun (WGS) entry which is preliminary data.</text>
</comment>
<evidence type="ECO:0000313" key="2">
    <source>
        <dbReference type="EMBL" id="MCR2834945.1"/>
    </source>
</evidence>
<feature type="transmembrane region" description="Helical" evidence="1">
    <location>
        <begin position="53"/>
        <end position="77"/>
    </location>
</feature>
<feature type="transmembrane region" description="Helical" evidence="1">
    <location>
        <begin position="82"/>
        <end position="100"/>
    </location>
</feature>
<dbReference type="Proteomes" id="UP001206067">
    <property type="component" value="Unassembled WGS sequence"/>
</dbReference>
<keyword evidence="3" id="KW-1185">Reference proteome</keyword>
<protein>
    <recommendedName>
        <fullName evidence="4">Sugar transporter</fullName>
    </recommendedName>
</protein>
<evidence type="ECO:0000313" key="3">
    <source>
        <dbReference type="Proteomes" id="UP001206067"/>
    </source>
</evidence>
<keyword evidence="1" id="KW-1133">Transmembrane helix</keyword>
<name>A0ABT1XW94_9SPHN</name>
<evidence type="ECO:0008006" key="4">
    <source>
        <dbReference type="Google" id="ProtNLM"/>
    </source>
</evidence>
<evidence type="ECO:0000256" key="1">
    <source>
        <dbReference type="SAM" id="Phobius"/>
    </source>
</evidence>